<dbReference type="EMBL" id="JADRCQ010000001">
    <property type="protein sequence ID" value="MBK5072199.1"/>
    <property type="molecule type" value="Genomic_DNA"/>
</dbReference>
<organism evidence="2 3">
    <name type="scientific">Limnobaculum xujianqingii</name>
    <dbReference type="NCBI Taxonomy" id="2738837"/>
    <lineage>
        <taxon>Bacteria</taxon>
        <taxon>Pseudomonadati</taxon>
        <taxon>Pseudomonadota</taxon>
        <taxon>Gammaproteobacteria</taxon>
        <taxon>Enterobacterales</taxon>
        <taxon>Budviciaceae</taxon>
        <taxon>Limnobaculum</taxon>
    </lineage>
</organism>
<evidence type="ECO:0000313" key="2">
    <source>
        <dbReference type="EMBL" id="MBK5175508.1"/>
    </source>
</evidence>
<gene>
    <name evidence="2" type="ORF">I2492_04110</name>
    <name evidence="1" type="ORF">I2493_04110</name>
</gene>
<comment type="caution">
    <text evidence="2">The sequence shown here is derived from an EMBL/GenBank/DDBJ whole genome shotgun (WGS) entry which is preliminary data.</text>
</comment>
<dbReference type="EMBL" id="JADRCP010000001">
    <property type="protein sequence ID" value="MBK5175508.1"/>
    <property type="molecule type" value="Genomic_DNA"/>
</dbReference>
<dbReference type="RefSeq" id="WP_228397366.1">
    <property type="nucleotide sequence ID" value="NZ_JADRCP010000001.1"/>
</dbReference>
<accession>A0A9D7AGB7</accession>
<evidence type="ECO:0000313" key="4">
    <source>
        <dbReference type="Proteomes" id="UP001296969"/>
    </source>
</evidence>
<dbReference type="AlphaFoldDB" id="A0A9D7AGB7"/>
<dbReference type="Proteomes" id="UP001296969">
    <property type="component" value="Unassembled WGS sequence"/>
</dbReference>
<name>A0A9D7AGB7_9GAMM</name>
<protein>
    <submittedName>
        <fullName evidence="2">Uncharacterized protein</fullName>
    </submittedName>
</protein>
<evidence type="ECO:0000313" key="3">
    <source>
        <dbReference type="Proteomes" id="UP000807542"/>
    </source>
</evidence>
<evidence type="ECO:0000313" key="1">
    <source>
        <dbReference type="EMBL" id="MBK5072199.1"/>
    </source>
</evidence>
<proteinExistence type="predicted"/>
<keyword evidence="4" id="KW-1185">Reference proteome</keyword>
<sequence>MTNYDPTVVAEEIEELTAMLATLALATSEDGESDLYFTTRAMFKKARALEAQIHEWSTDEILRRSRNEKAA</sequence>
<reference evidence="2 4" key="1">
    <citation type="submission" date="2020-11" db="EMBL/GenBank/DDBJ databases">
        <title>Insectihabitans protaetiae gen. nov. sp. nov. and Insectihabitans allomyrinae sp. nov., isolated from larvae of Protaetia brevitarsis seulensis and Allomyrina dichotoma, respectively.</title>
        <authorList>
            <person name="Lee S.D."/>
            <person name="Byeon Y.-S."/>
            <person name="Kim S.-M."/>
            <person name="Yang H.L."/>
            <person name="Kim I.S."/>
        </authorList>
    </citation>
    <scope>NUCLEOTIDE SEQUENCE</scope>
    <source>
        <strain evidence="2">CWB-B4</strain>
        <strain evidence="1 4">CWB-B43</strain>
    </source>
</reference>
<dbReference type="Proteomes" id="UP000807542">
    <property type="component" value="Unassembled WGS sequence"/>
</dbReference>